<dbReference type="CDD" id="cd03761">
    <property type="entry name" value="proteasome_beta_type_5"/>
    <property type="match status" value="1"/>
</dbReference>
<organism evidence="16 17">
    <name type="scientific">Geodia barretti</name>
    <name type="common">Barrett's horny sponge</name>
    <dbReference type="NCBI Taxonomy" id="519541"/>
    <lineage>
        <taxon>Eukaryota</taxon>
        <taxon>Metazoa</taxon>
        <taxon>Porifera</taxon>
        <taxon>Demospongiae</taxon>
        <taxon>Heteroscleromorpha</taxon>
        <taxon>Tetractinellida</taxon>
        <taxon>Astrophorina</taxon>
        <taxon>Geodiidae</taxon>
        <taxon>Geodia</taxon>
    </lineage>
</organism>
<comment type="subunit">
    <text evidence="14">The 26S proteasome consists of a 20S proteasome core and two 19S regulatory subunits. The 20S proteasome core is a barrel-shaped complex made of 28 subunits that are arranged in four stacked rings. The two outer rings are each formed by seven alpha subunits, and the two inner rings are formed by seven beta subunits. The proteolytic activity is exerted by three beta-subunits PSMB5, PSMB6 and PSMB7. Directly interacts with POMP. Interacts with ABCB1 and TAP1.</text>
</comment>
<gene>
    <name evidence="16" type="ORF">GBAR_LOCUS18412</name>
</gene>
<dbReference type="InterPro" id="IPR023333">
    <property type="entry name" value="Proteasome_suB-type"/>
</dbReference>
<dbReference type="Pfam" id="PF00227">
    <property type="entry name" value="Proteasome"/>
    <property type="match status" value="1"/>
</dbReference>
<dbReference type="InterPro" id="IPR016050">
    <property type="entry name" value="Proteasome_bsu_CS"/>
</dbReference>
<name>A0AA35WSV7_GEOBA</name>
<dbReference type="SUPFAM" id="SSF56235">
    <property type="entry name" value="N-terminal nucleophile aminohydrolases (Ntn hydrolases)"/>
    <property type="match status" value="1"/>
</dbReference>
<evidence type="ECO:0000256" key="12">
    <source>
        <dbReference type="ARBA" id="ARBA00023145"/>
    </source>
</evidence>
<keyword evidence="8" id="KW-0645">Protease</keyword>
<dbReference type="Gene3D" id="3.60.20.10">
    <property type="entry name" value="Glutamine Phosphoribosylpyrophosphate, subunit 1, domain 1"/>
    <property type="match status" value="1"/>
</dbReference>
<evidence type="ECO:0000256" key="7">
    <source>
        <dbReference type="ARBA" id="ARBA00022490"/>
    </source>
</evidence>
<evidence type="ECO:0000256" key="2">
    <source>
        <dbReference type="ARBA" id="ARBA00003802"/>
    </source>
</evidence>
<comment type="subcellular location">
    <subcellularLocation>
        <location evidence="4">Cytoplasm</location>
    </subcellularLocation>
    <subcellularLocation>
        <location evidence="3">Nucleus</location>
    </subcellularLocation>
</comment>
<dbReference type="GO" id="GO:0051603">
    <property type="term" value="P:proteolysis involved in protein catabolic process"/>
    <property type="evidence" value="ECO:0007669"/>
    <property type="project" value="InterPro"/>
</dbReference>
<keyword evidence="7" id="KW-0963">Cytoplasm</keyword>
<dbReference type="GO" id="GO:0005737">
    <property type="term" value="C:cytoplasm"/>
    <property type="evidence" value="ECO:0007669"/>
    <property type="project" value="UniProtKB-SubCell"/>
</dbReference>
<keyword evidence="11 16" id="KW-0647">Proteasome</keyword>
<evidence type="ECO:0000256" key="15">
    <source>
        <dbReference type="PIRSR" id="PIRSR600243-1"/>
    </source>
</evidence>
<reference evidence="16" key="1">
    <citation type="submission" date="2023-03" db="EMBL/GenBank/DDBJ databases">
        <authorList>
            <person name="Steffen K."/>
            <person name="Cardenas P."/>
        </authorList>
    </citation>
    <scope>NUCLEOTIDE SEQUENCE</scope>
</reference>
<dbReference type="PANTHER" id="PTHR32194">
    <property type="entry name" value="METALLOPROTEASE TLDD"/>
    <property type="match status" value="1"/>
</dbReference>
<dbReference type="InterPro" id="IPR000243">
    <property type="entry name" value="Pept_T1A_subB"/>
</dbReference>
<keyword evidence="10" id="KW-0378">Hydrolase</keyword>
<evidence type="ECO:0000256" key="3">
    <source>
        <dbReference type="ARBA" id="ARBA00004123"/>
    </source>
</evidence>
<evidence type="ECO:0000256" key="6">
    <source>
        <dbReference type="ARBA" id="ARBA00016158"/>
    </source>
</evidence>
<dbReference type="EC" id="3.4.25.1" evidence="5"/>
<evidence type="ECO:0000256" key="9">
    <source>
        <dbReference type="ARBA" id="ARBA00022698"/>
    </source>
</evidence>
<dbReference type="GO" id="GO:0005839">
    <property type="term" value="C:proteasome core complex"/>
    <property type="evidence" value="ECO:0007669"/>
    <property type="project" value="InterPro"/>
</dbReference>
<evidence type="ECO:0000256" key="14">
    <source>
        <dbReference type="ARBA" id="ARBA00046629"/>
    </source>
</evidence>
<feature type="active site" description="Nucleophile" evidence="15">
    <location>
        <position position="171"/>
    </location>
</feature>
<comment type="function">
    <text evidence="2">Component of the 20S core proteasome complex involved in the proteolytic degradation of most intracellular proteins. This complex plays numerous essential roles within the cell by associating with different regulatory particles. Associated with two 19S regulatory particles, forms the 26S proteasome and thus participates in the ATP-dependent degradation of ubiquitinated proteins. The 26S proteasome plays a key role in the maintenance of protein homeostasis by removing misfolded or damaged proteins that could impair cellular functions, and by removing proteins whose functions are no longer required. Associated with the PA200 or PA28, the 20S proteasome mediates ubiquitin-independent protein degradation. This type of proteolysis is required in several pathways including spermatogenesis (20S-PA200 complex) or generation of a subset of MHC class I-presented antigenic peptides (20S-PA28 complex). Within the 20S core complex, PSMB5 displays a chymotrypsin-like activity.</text>
</comment>
<evidence type="ECO:0000313" key="16">
    <source>
        <dbReference type="EMBL" id="CAI8032573.1"/>
    </source>
</evidence>
<evidence type="ECO:0000256" key="1">
    <source>
        <dbReference type="ARBA" id="ARBA00001198"/>
    </source>
</evidence>
<keyword evidence="12" id="KW-0865">Zymogen</keyword>
<accession>A0AA35WSV7</accession>
<dbReference type="PANTHER" id="PTHR32194:SF3">
    <property type="entry name" value="PROTEASOME SUBUNIT BETA"/>
    <property type="match status" value="1"/>
</dbReference>
<evidence type="ECO:0000313" key="17">
    <source>
        <dbReference type="Proteomes" id="UP001174909"/>
    </source>
</evidence>
<keyword evidence="13" id="KW-0539">Nucleus</keyword>
<protein>
    <recommendedName>
        <fullName evidence="6">Proteasome subunit beta type-5</fullName>
        <ecNumber evidence="5">3.4.25.1</ecNumber>
    </recommendedName>
</protein>
<keyword evidence="9" id="KW-0888">Threonine protease</keyword>
<evidence type="ECO:0000256" key="13">
    <source>
        <dbReference type="ARBA" id="ARBA00023242"/>
    </source>
</evidence>
<dbReference type="PROSITE" id="PS51476">
    <property type="entry name" value="PROTEASOME_BETA_2"/>
    <property type="match status" value="1"/>
</dbReference>
<dbReference type="Proteomes" id="UP001174909">
    <property type="component" value="Unassembled WGS sequence"/>
</dbReference>
<evidence type="ECO:0000256" key="5">
    <source>
        <dbReference type="ARBA" id="ARBA00012039"/>
    </source>
</evidence>
<dbReference type="InterPro" id="IPR001353">
    <property type="entry name" value="Proteasome_sua/b"/>
</dbReference>
<sequence>MVVEGEGSDMLVAQIVSLESRYAHVLGKRLRHAGQGPPAKPVALEVGVQLVSVRPEGHEYGQLFSSLYTHTRSIDDMHATLRMRKRTGGLSKNETAMAQALAEHYSSLSPASFLERTAAWRDEDPLVDLPLMSESAHPRRFAVPPGIEPVEFLQRFSSGEGGVKIEFAHGTTTLAFKFQHGVIVAVDSRATAGSWIASQTVKKVIEINPYLLGTMAGGAADCAYWERQLAFSCRVYELRNGERISVAAASKILSNMVYRYKGMGLSMGTMICGWDKKGPGLYYVDSDGTRLTHHMFSVGSGSTYAYGVLDSSYSYDMSVEEARDLGKRAIYHATHRDAYSGGVVNLYHMMETGWVKVSQTDVKELHYQYQDEKKLP</sequence>
<evidence type="ECO:0000256" key="10">
    <source>
        <dbReference type="ARBA" id="ARBA00022801"/>
    </source>
</evidence>
<dbReference type="GO" id="GO:0005654">
    <property type="term" value="C:nucleoplasm"/>
    <property type="evidence" value="ECO:0007669"/>
    <property type="project" value="UniProtKB-ARBA"/>
</dbReference>
<proteinExistence type="predicted"/>
<comment type="caution">
    <text evidence="16">The sequence shown here is derived from an EMBL/GenBank/DDBJ whole genome shotgun (WGS) entry which is preliminary data.</text>
</comment>
<dbReference type="AlphaFoldDB" id="A0AA35WSV7"/>
<dbReference type="InterPro" id="IPR029055">
    <property type="entry name" value="Ntn_hydrolases_N"/>
</dbReference>
<dbReference type="PROSITE" id="PS00854">
    <property type="entry name" value="PROTEASOME_BETA_1"/>
    <property type="match status" value="1"/>
</dbReference>
<dbReference type="GO" id="GO:0004298">
    <property type="term" value="F:threonine-type endopeptidase activity"/>
    <property type="evidence" value="ECO:0007669"/>
    <property type="project" value="UniProtKB-KW"/>
</dbReference>
<dbReference type="EMBL" id="CASHTH010002610">
    <property type="protein sequence ID" value="CAI8032573.1"/>
    <property type="molecule type" value="Genomic_DNA"/>
</dbReference>
<dbReference type="PRINTS" id="PR00141">
    <property type="entry name" value="PROTEASOME"/>
</dbReference>
<dbReference type="FunFam" id="3.60.20.10:FF:000030">
    <property type="entry name" value="Proteasome subunit beta"/>
    <property type="match status" value="1"/>
</dbReference>
<keyword evidence="17" id="KW-1185">Reference proteome</keyword>
<comment type="catalytic activity">
    <reaction evidence="1">
        <text>Cleavage of peptide bonds with very broad specificity.</text>
        <dbReference type="EC" id="3.4.25.1"/>
    </reaction>
</comment>
<evidence type="ECO:0000256" key="11">
    <source>
        <dbReference type="ARBA" id="ARBA00022942"/>
    </source>
</evidence>
<evidence type="ECO:0000256" key="8">
    <source>
        <dbReference type="ARBA" id="ARBA00022670"/>
    </source>
</evidence>
<evidence type="ECO:0000256" key="4">
    <source>
        <dbReference type="ARBA" id="ARBA00004496"/>
    </source>
</evidence>